<accession>A0A7J4XM36</accession>
<sequence length="136" mass="15096">MAVTSLHRPTTGICTDGAHSIKHGITQYRGVDLITGKELFYRELGNQTVNIGEFLGVVAAIKYIIETGYSPRIIYTDSLTAIAWVGNKKTASQKRHSDLKRAEVFLKAMSSEVDTIAVRHWNTTEWGEIPADFGNK</sequence>
<protein>
    <submittedName>
        <fullName evidence="2">Ribonuclease H</fullName>
    </submittedName>
</protein>
<dbReference type="GO" id="GO:0004523">
    <property type="term" value="F:RNA-DNA hybrid ribonuclease activity"/>
    <property type="evidence" value="ECO:0007669"/>
    <property type="project" value="InterPro"/>
</dbReference>
<gene>
    <name evidence="2" type="ORF">F3F73_05830</name>
</gene>
<dbReference type="EMBL" id="VWMK01000004">
    <property type="protein sequence ID" value="KAA3768018.1"/>
    <property type="molecule type" value="Genomic_DNA"/>
</dbReference>
<dbReference type="Gene3D" id="3.30.420.10">
    <property type="entry name" value="Ribonuclease H-like superfamily/Ribonuclease H"/>
    <property type="match status" value="1"/>
</dbReference>
<reference evidence="2 3" key="1">
    <citation type="journal article" date="2019" name="Nat. Med.">
        <title>A library of human gut bacterial isolates paired with longitudinal multiomics data enables mechanistic microbiome research.</title>
        <authorList>
            <person name="Poyet M."/>
            <person name="Groussin M."/>
            <person name="Gibbons S.M."/>
            <person name="Avila-Pacheco J."/>
            <person name="Jiang X."/>
            <person name="Kearney S.M."/>
            <person name="Perrotta A.R."/>
            <person name="Berdy B."/>
            <person name="Zhao S."/>
            <person name="Lieberman T.D."/>
            <person name="Swanson P.K."/>
            <person name="Smith M."/>
            <person name="Roesemann S."/>
            <person name="Alexander J.E."/>
            <person name="Rich S.A."/>
            <person name="Livny J."/>
            <person name="Vlamakis H."/>
            <person name="Clish C."/>
            <person name="Bullock K."/>
            <person name="Deik A."/>
            <person name="Scott J."/>
            <person name="Pierce K.A."/>
            <person name="Xavier R.J."/>
            <person name="Alm E.J."/>
        </authorList>
    </citation>
    <scope>NUCLEOTIDE SEQUENCE [LARGE SCALE GENOMIC DNA]</scope>
    <source>
        <strain evidence="2 3">BIOML-A10</strain>
    </source>
</reference>
<proteinExistence type="predicted"/>
<evidence type="ECO:0000313" key="3">
    <source>
        <dbReference type="Proteomes" id="UP000422221"/>
    </source>
</evidence>
<dbReference type="PROSITE" id="PS50879">
    <property type="entry name" value="RNASE_H_1"/>
    <property type="match status" value="1"/>
</dbReference>
<dbReference type="Proteomes" id="UP000422221">
    <property type="component" value="Unassembled WGS sequence"/>
</dbReference>
<organism evidence="2 3">
    <name type="scientific">Bacteroides salyersiae</name>
    <dbReference type="NCBI Taxonomy" id="291644"/>
    <lineage>
        <taxon>Bacteria</taxon>
        <taxon>Pseudomonadati</taxon>
        <taxon>Bacteroidota</taxon>
        <taxon>Bacteroidia</taxon>
        <taxon>Bacteroidales</taxon>
        <taxon>Bacteroidaceae</taxon>
        <taxon>Bacteroides</taxon>
    </lineage>
</organism>
<dbReference type="InterPro" id="IPR002156">
    <property type="entry name" value="RNaseH_domain"/>
</dbReference>
<dbReference type="AlphaFoldDB" id="A0A7J4XM36"/>
<evidence type="ECO:0000259" key="1">
    <source>
        <dbReference type="PROSITE" id="PS50879"/>
    </source>
</evidence>
<dbReference type="SUPFAM" id="SSF53098">
    <property type="entry name" value="Ribonuclease H-like"/>
    <property type="match status" value="1"/>
</dbReference>
<evidence type="ECO:0000313" key="2">
    <source>
        <dbReference type="EMBL" id="KAA3768018.1"/>
    </source>
</evidence>
<dbReference type="GO" id="GO:0003676">
    <property type="term" value="F:nucleic acid binding"/>
    <property type="evidence" value="ECO:0007669"/>
    <property type="project" value="InterPro"/>
</dbReference>
<feature type="domain" description="RNase H type-1" evidence="1">
    <location>
        <begin position="7"/>
        <end position="136"/>
    </location>
</feature>
<name>A0A7J4XM36_9BACE</name>
<dbReference type="InterPro" id="IPR012337">
    <property type="entry name" value="RNaseH-like_sf"/>
</dbReference>
<comment type="caution">
    <text evidence="2">The sequence shown here is derived from an EMBL/GenBank/DDBJ whole genome shotgun (WGS) entry which is preliminary data.</text>
</comment>
<dbReference type="InterPro" id="IPR036397">
    <property type="entry name" value="RNaseH_sf"/>
</dbReference>